<evidence type="ECO:0000259" key="22">
    <source>
        <dbReference type="PROSITE" id="PS50110"/>
    </source>
</evidence>
<dbReference type="SMART" id="SM00387">
    <property type="entry name" value="HATPase_c"/>
    <property type="match status" value="1"/>
</dbReference>
<evidence type="ECO:0000256" key="1">
    <source>
        <dbReference type="ARBA" id="ARBA00000085"/>
    </source>
</evidence>
<dbReference type="SUPFAM" id="SSF47226">
    <property type="entry name" value="Histidine-containing phosphotransfer domain, HPT domain"/>
    <property type="match status" value="1"/>
</dbReference>
<dbReference type="CDD" id="cd00082">
    <property type="entry name" value="HisKA"/>
    <property type="match status" value="1"/>
</dbReference>
<dbReference type="KEGG" id="rhy:RD110_18505"/>
<evidence type="ECO:0000256" key="4">
    <source>
        <dbReference type="ARBA" id="ARBA00022475"/>
    </source>
</evidence>
<dbReference type="InterPro" id="IPR001789">
    <property type="entry name" value="Sig_transdc_resp-reg_receiver"/>
</dbReference>
<dbReference type="EMBL" id="CP019236">
    <property type="protein sequence ID" value="APW38948.1"/>
    <property type="molecule type" value="Genomic_DNA"/>
</dbReference>
<dbReference type="InterPro" id="IPR035965">
    <property type="entry name" value="PAS-like_dom_sf"/>
</dbReference>
<gene>
    <name evidence="25" type="ORF">RD110_18505</name>
</gene>
<evidence type="ECO:0000256" key="14">
    <source>
        <dbReference type="ARBA" id="ARBA00023026"/>
    </source>
</evidence>
<dbReference type="Proteomes" id="UP000186609">
    <property type="component" value="Chromosome"/>
</dbReference>
<comment type="subcellular location">
    <subcellularLocation>
        <location evidence="2">Cell membrane</location>
        <topology evidence="2">Multi-pass membrane protein</topology>
    </subcellularLocation>
</comment>
<dbReference type="CDD" id="cd00130">
    <property type="entry name" value="PAS"/>
    <property type="match status" value="1"/>
</dbReference>
<evidence type="ECO:0000256" key="2">
    <source>
        <dbReference type="ARBA" id="ARBA00004651"/>
    </source>
</evidence>
<dbReference type="SUPFAM" id="SSF47384">
    <property type="entry name" value="Homodimeric domain of signal transducing histidine kinase"/>
    <property type="match status" value="1"/>
</dbReference>
<comment type="function">
    <text evidence="17">Member of the two-component regulatory system BvgS/BvgA. Phosphorylates BvgA via a four-step phosphorelay in response to environmental signals.</text>
</comment>
<dbReference type="SUPFAM" id="SSF52172">
    <property type="entry name" value="CheY-like"/>
    <property type="match status" value="2"/>
</dbReference>
<dbReference type="GO" id="GO:0000155">
    <property type="term" value="F:phosphorelay sensor kinase activity"/>
    <property type="evidence" value="ECO:0007669"/>
    <property type="project" value="InterPro"/>
</dbReference>
<dbReference type="GO" id="GO:0005524">
    <property type="term" value="F:ATP binding"/>
    <property type="evidence" value="ECO:0007669"/>
    <property type="project" value="UniProtKB-KW"/>
</dbReference>
<dbReference type="PROSITE" id="PS50109">
    <property type="entry name" value="HIS_KIN"/>
    <property type="match status" value="1"/>
</dbReference>
<keyword evidence="13" id="KW-0902">Two-component regulatory system</keyword>
<evidence type="ECO:0000259" key="23">
    <source>
        <dbReference type="PROSITE" id="PS50112"/>
    </source>
</evidence>
<evidence type="ECO:0000256" key="16">
    <source>
        <dbReference type="ARBA" id="ARBA00023306"/>
    </source>
</evidence>
<dbReference type="EC" id="2.7.13.3" evidence="3"/>
<keyword evidence="26" id="KW-1185">Reference proteome</keyword>
<reference evidence="25 26" key="1">
    <citation type="submission" date="2017-01" db="EMBL/GenBank/DDBJ databases">
        <authorList>
            <person name="Mah S.A."/>
            <person name="Swanson W.J."/>
            <person name="Moy G.W."/>
            <person name="Vacquier V.D."/>
        </authorList>
    </citation>
    <scope>NUCLEOTIDE SEQUENCE [LARGE SCALE GENOMIC DNA]</scope>
    <source>
        <strain evidence="25 26">DCY110</strain>
    </source>
</reference>
<evidence type="ECO:0000313" key="25">
    <source>
        <dbReference type="EMBL" id="APW38948.1"/>
    </source>
</evidence>
<keyword evidence="14" id="KW-0843">Virulence</keyword>
<keyword evidence="15" id="KW-0472">Membrane</keyword>
<dbReference type="InterPro" id="IPR003594">
    <property type="entry name" value="HATPase_dom"/>
</dbReference>
<dbReference type="NCBIfam" id="TIGR00229">
    <property type="entry name" value="sensory_box"/>
    <property type="match status" value="2"/>
</dbReference>
<keyword evidence="9" id="KW-0547">Nucleotide-binding</keyword>
<dbReference type="Pfam" id="PF01627">
    <property type="entry name" value="Hpt"/>
    <property type="match status" value="1"/>
</dbReference>
<dbReference type="FunFam" id="1.10.287.130:FF:000038">
    <property type="entry name" value="Sensory transduction histidine kinase"/>
    <property type="match status" value="1"/>
</dbReference>
<dbReference type="InterPro" id="IPR013656">
    <property type="entry name" value="PAS_4"/>
</dbReference>
<dbReference type="OrthoDB" id="5290456at2"/>
<keyword evidence="12" id="KW-1133">Transmembrane helix</keyword>
<dbReference type="FunFam" id="3.30.565.10:FF:000010">
    <property type="entry name" value="Sensor histidine kinase RcsC"/>
    <property type="match status" value="1"/>
</dbReference>
<dbReference type="PROSITE" id="PS50112">
    <property type="entry name" value="PAS"/>
    <property type="match status" value="1"/>
</dbReference>
<accession>A0A1P8JYX3</accession>
<dbReference type="InterPro" id="IPR000014">
    <property type="entry name" value="PAS"/>
</dbReference>
<feature type="domain" description="Response regulatory" evidence="22">
    <location>
        <begin position="675"/>
        <end position="795"/>
    </location>
</feature>
<dbReference type="InterPro" id="IPR005467">
    <property type="entry name" value="His_kinase_dom"/>
</dbReference>
<dbReference type="PANTHER" id="PTHR45339:SF1">
    <property type="entry name" value="HYBRID SIGNAL TRANSDUCTION HISTIDINE KINASE J"/>
    <property type="match status" value="1"/>
</dbReference>
<evidence type="ECO:0000256" key="10">
    <source>
        <dbReference type="ARBA" id="ARBA00022777"/>
    </source>
</evidence>
<evidence type="ECO:0000256" key="18">
    <source>
        <dbReference type="ARBA" id="ARBA00070152"/>
    </source>
</evidence>
<keyword evidence="8" id="KW-0732">Signal</keyword>
<evidence type="ECO:0000313" key="26">
    <source>
        <dbReference type="Proteomes" id="UP000186609"/>
    </source>
</evidence>
<proteinExistence type="predicted"/>
<keyword evidence="10" id="KW-0418">Kinase</keyword>
<dbReference type="Gene3D" id="1.20.120.160">
    <property type="entry name" value="HPT domain"/>
    <property type="match status" value="1"/>
</dbReference>
<evidence type="ECO:0000259" key="21">
    <source>
        <dbReference type="PROSITE" id="PS50109"/>
    </source>
</evidence>
<feature type="modified residue" description="Phosphohistidine" evidence="19">
    <location>
        <position position="1030"/>
    </location>
</feature>
<evidence type="ECO:0000256" key="20">
    <source>
        <dbReference type="PROSITE-ProRule" id="PRU00169"/>
    </source>
</evidence>
<keyword evidence="7" id="KW-0812">Transmembrane</keyword>
<feature type="domain" description="Histidine kinase" evidence="21">
    <location>
        <begin position="436"/>
        <end position="657"/>
    </location>
</feature>
<evidence type="ECO:0000256" key="5">
    <source>
        <dbReference type="ARBA" id="ARBA00022553"/>
    </source>
</evidence>
<name>A0A1P8JYX3_9BURK</name>
<keyword evidence="16" id="KW-0131">Cell cycle</keyword>
<evidence type="ECO:0000259" key="24">
    <source>
        <dbReference type="PROSITE" id="PS50894"/>
    </source>
</evidence>
<evidence type="ECO:0000256" key="19">
    <source>
        <dbReference type="PROSITE-ProRule" id="PRU00110"/>
    </source>
</evidence>
<evidence type="ECO:0000256" key="7">
    <source>
        <dbReference type="ARBA" id="ARBA00022692"/>
    </source>
</evidence>
<dbReference type="SMART" id="SM00091">
    <property type="entry name" value="PAS"/>
    <property type="match status" value="2"/>
</dbReference>
<dbReference type="Gene3D" id="1.10.287.130">
    <property type="match status" value="1"/>
</dbReference>
<dbReference type="Pfam" id="PF00072">
    <property type="entry name" value="Response_reg"/>
    <property type="match status" value="2"/>
</dbReference>
<dbReference type="CDD" id="cd16922">
    <property type="entry name" value="HATPase_EvgS-ArcB-TorS-like"/>
    <property type="match status" value="1"/>
</dbReference>
<feature type="domain" description="PAS" evidence="23">
    <location>
        <begin position="298"/>
        <end position="373"/>
    </location>
</feature>
<dbReference type="Gene3D" id="3.30.565.10">
    <property type="entry name" value="Histidine kinase-like ATPase, C-terminal domain"/>
    <property type="match status" value="1"/>
</dbReference>
<protein>
    <recommendedName>
        <fullName evidence="18">Virulence sensor protein BvgS</fullName>
        <ecNumber evidence="3">2.7.13.3</ecNumber>
    </recommendedName>
</protein>
<keyword evidence="11" id="KW-0067">ATP-binding</keyword>
<feature type="domain" description="HPt" evidence="24">
    <location>
        <begin position="991"/>
        <end position="1085"/>
    </location>
</feature>
<dbReference type="SMART" id="SM00388">
    <property type="entry name" value="HisKA"/>
    <property type="match status" value="1"/>
</dbReference>
<dbReference type="InterPro" id="IPR004358">
    <property type="entry name" value="Sig_transdc_His_kin-like_C"/>
</dbReference>
<evidence type="ECO:0000256" key="11">
    <source>
        <dbReference type="ARBA" id="ARBA00022840"/>
    </source>
</evidence>
<dbReference type="RefSeq" id="WP_076200957.1">
    <property type="nucleotide sequence ID" value="NZ_CP019236.1"/>
</dbReference>
<evidence type="ECO:0000256" key="9">
    <source>
        <dbReference type="ARBA" id="ARBA00022741"/>
    </source>
</evidence>
<dbReference type="Pfam" id="PF08448">
    <property type="entry name" value="PAS_4"/>
    <property type="match status" value="1"/>
</dbReference>
<evidence type="ECO:0000256" key="12">
    <source>
        <dbReference type="ARBA" id="ARBA00022989"/>
    </source>
</evidence>
<dbReference type="GO" id="GO:0005886">
    <property type="term" value="C:plasma membrane"/>
    <property type="evidence" value="ECO:0007669"/>
    <property type="project" value="UniProtKB-SubCell"/>
</dbReference>
<dbReference type="SUPFAM" id="SSF55874">
    <property type="entry name" value="ATPase domain of HSP90 chaperone/DNA topoisomerase II/histidine kinase"/>
    <property type="match status" value="1"/>
</dbReference>
<dbReference type="InterPro" id="IPR011006">
    <property type="entry name" value="CheY-like_superfamily"/>
</dbReference>
<evidence type="ECO:0000256" key="17">
    <source>
        <dbReference type="ARBA" id="ARBA00058004"/>
    </source>
</evidence>
<keyword evidence="5 20" id="KW-0597">Phosphoprotein</keyword>
<sequence length="1171" mass="126479">MSALAWIGRVVLHGPDAYLEARRKVHQALLTLEGTSGHASHVAHCTLIASCVSEMCRWLRQAGAAAGAQQPASIEMACENGPGGARAVVSFVSTAPLPATPVQLSRFSTTAERFEAAGRHELRLGFPLSQGIAADALPGLQAMFAERSRDELFAESQRSDRDMRQLVEQQRAIFENTPSGVIFTADGLIKQLNRGFAEILRGSEAALLGQRTQVMFDGPESYAAFGAEVGPILALGEAVKLEWTLRRLDGEMFAGMVSGRGIQLEGFQRAAIWVIEDISERKQLQARLADQVAFQKVLLDTIPVAVFYKDADGRYMGFNRGYTESQGLITEEMIGKTVLDLEGLPLPERQVQMKEDEQVIHGGLVLRQVMPRRFVDGEMHETVTWKRGFRKQDGTPGGLICAFVDITDQKRSQEALQLAKEAADAANQAKSDFLANMSHEIRTPMNAIIGMSHLALKTALDPRQRDYIQKIQQSGQHLLGILNDILDFSKVEAGKLVIEQVPFELDRVLENVAGVVADKAQGKGLELVCDLPAEVPQSLLGDPLRLSQILINYTNNAIKFTEKGEIDIVVRAEERTAHDVLLRFEVHDTGIGLTPEQIARLFQSFQQADTSTTRQYGGTGLGLAISKRLAQLMGGDVGVRSVPGQGSTFWFTARLGLGRRQQPRLMPHIDLRGLRVLVVDDNDNAATVLSEMLAALGFAVTVAHSGAQAVELVRQAAAEGGGFDVATLDWQMPGLSGVETAERIEALGLARAPRLVMVTAYGRDDLARQQTITVAEWLLKPVSASVLFNTMMRVLGHDKAPKALNDFAAATASQALAALAPLRGARILLVEDNELNQQVASELLQDAGFEVDVADNGQVALDKVTAARARRQLYDVVLMDMQMPVMDGVTAAGLLRREPALAAMPILAMTANAMQIDRERCLAAGMNDFVTKPIDPDALWLALSRWIRLRDGLGVPAPVAPPPAQASTENHIPRHIPDLDTQLGLRRVMGKESLYLSMLHKFVAGQGMATAQIRSALDGGQRELALRLAHTLRGLAGNIGASALQQAAGDAERAMAQGEDVDTVDALLMALERALATIVQPLAVALAGPAPVASAIPAAQAKAVPAEHVGPVLARLRALLDDADPEAGDYFSEHSQMLREALGQAHGEVQAAISGYDFEEALHTLEIAAPR</sequence>
<feature type="modified residue" description="4-aspartylphosphate" evidence="20">
    <location>
        <position position="880"/>
    </location>
</feature>
<dbReference type="InterPro" id="IPR036890">
    <property type="entry name" value="HATPase_C_sf"/>
</dbReference>
<keyword evidence="6" id="KW-0808">Transferase</keyword>
<dbReference type="PROSITE" id="PS50110">
    <property type="entry name" value="RESPONSE_REGULATORY"/>
    <property type="match status" value="2"/>
</dbReference>
<dbReference type="Pfam" id="PF13188">
    <property type="entry name" value="PAS_8"/>
    <property type="match status" value="1"/>
</dbReference>
<dbReference type="PRINTS" id="PR00344">
    <property type="entry name" value="BCTRLSENSOR"/>
</dbReference>
<dbReference type="Gene3D" id="3.40.50.2300">
    <property type="match status" value="2"/>
</dbReference>
<comment type="catalytic activity">
    <reaction evidence="1">
        <text>ATP + protein L-histidine = ADP + protein N-phospho-L-histidine.</text>
        <dbReference type="EC" id="2.7.13.3"/>
    </reaction>
</comment>
<dbReference type="InterPro" id="IPR008207">
    <property type="entry name" value="Sig_transdc_His_kin_Hpt_dom"/>
</dbReference>
<dbReference type="InterPro" id="IPR036641">
    <property type="entry name" value="HPT_dom_sf"/>
</dbReference>
<dbReference type="STRING" id="1842727.RD110_18505"/>
<feature type="modified residue" description="4-aspartylphosphate" evidence="20">
    <location>
        <position position="729"/>
    </location>
</feature>
<dbReference type="CDD" id="cd17546">
    <property type="entry name" value="REC_hyHK_CKI1_RcsC-like"/>
    <property type="match status" value="2"/>
</dbReference>
<keyword evidence="4" id="KW-1003">Cell membrane</keyword>
<dbReference type="Pfam" id="PF00512">
    <property type="entry name" value="HisKA"/>
    <property type="match status" value="1"/>
</dbReference>
<dbReference type="PANTHER" id="PTHR45339">
    <property type="entry name" value="HYBRID SIGNAL TRANSDUCTION HISTIDINE KINASE J"/>
    <property type="match status" value="1"/>
</dbReference>
<dbReference type="PROSITE" id="PS50894">
    <property type="entry name" value="HPT"/>
    <property type="match status" value="1"/>
</dbReference>
<organism evidence="25 26">
    <name type="scientific">Rhodoferax koreensis</name>
    <dbReference type="NCBI Taxonomy" id="1842727"/>
    <lineage>
        <taxon>Bacteria</taxon>
        <taxon>Pseudomonadati</taxon>
        <taxon>Pseudomonadota</taxon>
        <taxon>Betaproteobacteria</taxon>
        <taxon>Burkholderiales</taxon>
        <taxon>Comamonadaceae</taxon>
        <taxon>Rhodoferax</taxon>
    </lineage>
</organism>
<evidence type="ECO:0000256" key="8">
    <source>
        <dbReference type="ARBA" id="ARBA00022729"/>
    </source>
</evidence>
<feature type="domain" description="Response regulatory" evidence="22">
    <location>
        <begin position="826"/>
        <end position="947"/>
    </location>
</feature>
<dbReference type="InterPro" id="IPR036097">
    <property type="entry name" value="HisK_dim/P_sf"/>
</dbReference>
<dbReference type="Pfam" id="PF02518">
    <property type="entry name" value="HATPase_c"/>
    <property type="match status" value="1"/>
</dbReference>
<dbReference type="Gene3D" id="3.30.450.20">
    <property type="entry name" value="PAS domain"/>
    <property type="match status" value="2"/>
</dbReference>
<evidence type="ECO:0000256" key="13">
    <source>
        <dbReference type="ARBA" id="ARBA00023012"/>
    </source>
</evidence>
<evidence type="ECO:0000256" key="15">
    <source>
        <dbReference type="ARBA" id="ARBA00023136"/>
    </source>
</evidence>
<dbReference type="SUPFAM" id="SSF55785">
    <property type="entry name" value="PYP-like sensor domain (PAS domain)"/>
    <property type="match status" value="2"/>
</dbReference>
<dbReference type="AlphaFoldDB" id="A0A1P8JYX3"/>
<evidence type="ECO:0000256" key="3">
    <source>
        <dbReference type="ARBA" id="ARBA00012438"/>
    </source>
</evidence>
<dbReference type="SMART" id="SM00448">
    <property type="entry name" value="REC"/>
    <property type="match status" value="2"/>
</dbReference>
<evidence type="ECO:0000256" key="6">
    <source>
        <dbReference type="ARBA" id="ARBA00022679"/>
    </source>
</evidence>
<dbReference type="InterPro" id="IPR003661">
    <property type="entry name" value="HisK_dim/P_dom"/>
</dbReference>